<dbReference type="NCBIfam" id="NF038196">
    <property type="entry name" value="ferrodoxin_EFR1"/>
    <property type="match status" value="1"/>
</dbReference>
<evidence type="ECO:0000256" key="1">
    <source>
        <dbReference type="ARBA" id="ARBA00022723"/>
    </source>
</evidence>
<dbReference type="Gene3D" id="3.30.70.20">
    <property type="match status" value="1"/>
</dbReference>
<evidence type="ECO:0000313" key="6">
    <source>
        <dbReference type="Proteomes" id="UP001221217"/>
    </source>
</evidence>
<dbReference type="AlphaFoldDB" id="A0AAJ1II76"/>
<keyword evidence="1" id="KW-0479">Metal-binding</keyword>
<dbReference type="EMBL" id="JAQQAL010000032">
    <property type="protein sequence ID" value="MDC7227730.1"/>
    <property type="molecule type" value="Genomic_DNA"/>
</dbReference>
<gene>
    <name evidence="5" type="ORF">PQJ61_13280</name>
</gene>
<dbReference type="InterPro" id="IPR017896">
    <property type="entry name" value="4Fe4S_Fe-S-bd"/>
</dbReference>
<dbReference type="Proteomes" id="UP001221217">
    <property type="component" value="Unassembled WGS sequence"/>
</dbReference>
<organism evidence="5 6">
    <name type="scientific">Candidatus Thalassospirochaeta sargassi</name>
    <dbReference type="NCBI Taxonomy" id="3119039"/>
    <lineage>
        <taxon>Bacteria</taxon>
        <taxon>Pseudomonadati</taxon>
        <taxon>Spirochaetota</taxon>
        <taxon>Spirochaetia</taxon>
        <taxon>Spirochaetales</taxon>
        <taxon>Spirochaetaceae</taxon>
        <taxon>Candidatus Thalassospirochaeta</taxon>
    </lineage>
</organism>
<dbReference type="SUPFAM" id="SSF52218">
    <property type="entry name" value="Flavoproteins"/>
    <property type="match status" value="1"/>
</dbReference>
<comment type="caution">
    <text evidence="5">The sequence shown here is derived from an EMBL/GenBank/DDBJ whole genome shotgun (WGS) entry which is preliminary data.</text>
</comment>
<dbReference type="InterPro" id="IPR017900">
    <property type="entry name" value="4Fe4S_Fe_S_CS"/>
</dbReference>
<dbReference type="PROSITE" id="PS51379">
    <property type="entry name" value="4FE4S_FER_2"/>
    <property type="match status" value="2"/>
</dbReference>
<proteinExistence type="predicted"/>
<name>A0AAJ1II76_9SPIO</name>
<dbReference type="PANTHER" id="PTHR43122">
    <property type="entry name" value="FERREDOXIN SUBUNIT OF PYRUVATE:FLAVODOXIN OXIDOREDUCTASE-RELATED"/>
    <property type="match status" value="1"/>
</dbReference>
<keyword evidence="2" id="KW-0408">Iron</keyword>
<keyword evidence="3" id="KW-0411">Iron-sulfur</keyword>
<feature type="domain" description="4Fe-4S ferredoxin-type" evidence="4">
    <location>
        <begin position="211"/>
        <end position="240"/>
    </location>
</feature>
<sequence>MKALIIYFSGTGNTGMITGEIISRLRSKGWDAVSVSIEEMHKSSRDFNFNLRTMDLLGFGFPVYKFSYPSIMDQLFPFLENLKPSGKPFFVYSTYCRFTGTALSRFANTLEHTVTADDNRTHTPVALKTFKCPSNGIASLKAPDSTAYREIMYFEAGIGHKLDDFILEILKGWQSYHDTAGGSDAGVFTRIRSIDERYERLAGRIERARYPFLKVDEELCIGCGLCAKRCPDNNLFMEDRLDDEGSVEAKPVAVPRDAETCLHCLRCLHICPKQAISFGPLVHGPVRYTAKVRKRLFAEAASKPAGSPENGSKLRNICWAAGILLGNLFSRR</sequence>
<dbReference type="PANTHER" id="PTHR43122:SF1">
    <property type="entry name" value="IRON-SULFUR-BINDING PROTEIN"/>
    <property type="match status" value="1"/>
</dbReference>
<dbReference type="Pfam" id="PF12838">
    <property type="entry name" value="Fer4_7"/>
    <property type="match status" value="1"/>
</dbReference>
<evidence type="ECO:0000256" key="2">
    <source>
        <dbReference type="ARBA" id="ARBA00023004"/>
    </source>
</evidence>
<dbReference type="PROSITE" id="PS00198">
    <property type="entry name" value="4FE4S_FER_1"/>
    <property type="match status" value="2"/>
</dbReference>
<protein>
    <submittedName>
        <fullName evidence="5">EFR1 family ferrodoxin</fullName>
    </submittedName>
</protein>
<dbReference type="SUPFAM" id="SSF54862">
    <property type="entry name" value="4Fe-4S ferredoxins"/>
    <property type="match status" value="1"/>
</dbReference>
<dbReference type="InterPro" id="IPR047964">
    <property type="entry name" value="EFR1-like"/>
</dbReference>
<evidence type="ECO:0000313" key="5">
    <source>
        <dbReference type="EMBL" id="MDC7227730.1"/>
    </source>
</evidence>
<evidence type="ECO:0000259" key="4">
    <source>
        <dbReference type="PROSITE" id="PS51379"/>
    </source>
</evidence>
<reference evidence="5 6" key="1">
    <citation type="submission" date="2022-12" db="EMBL/GenBank/DDBJ databases">
        <title>Metagenome assembled genome from gulf of manar.</title>
        <authorList>
            <person name="Kohli P."/>
            <person name="Pk S."/>
            <person name="Venkata Ramana C."/>
            <person name="Sasikala C."/>
        </authorList>
    </citation>
    <scope>NUCLEOTIDE SEQUENCE [LARGE SCALE GENOMIC DNA]</scope>
    <source>
        <strain evidence="5">JB008</strain>
    </source>
</reference>
<dbReference type="GO" id="GO:0046872">
    <property type="term" value="F:metal ion binding"/>
    <property type="evidence" value="ECO:0007669"/>
    <property type="project" value="UniProtKB-KW"/>
</dbReference>
<feature type="domain" description="4Fe-4S ferredoxin-type" evidence="4">
    <location>
        <begin position="252"/>
        <end position="281"/>
    </location>
</feature>
<evidence type="ECO:0000256" key="3">
    <source>
        <dbReference type="ARBA" id="ARBA00023014"/>
    </source>
</evidence>
<dbReference type="InterPro" id="IPR029039">
    <property type="entry name" value="Flavoprotein-like_sf"/>
</dbReference>
<dbReference type="Gene3D" id="3.40.50.360">
    <property type="match status" value="1"/>
</dbReference>
<accession>A0AAJ1II76</accession>
<dbReference type="GO" id="GO:0051536">
    <property type="term" value="F:iron-sulfur cluster binding"/>
    <property type="evidence" value="ECO:0007669"/>
    <property type="project" value="UniProtKB-KW"/>
</dbReference>